<name>A0A5M3WRB6_9ACTN</name>
<organism evidence="6 7">
    <name type="scientific">Acrocarpospora macrocephala</name>
    <dbReference type="NCBI Taxonomy" id="150177"/>
    <lineage>
        <taxon>Bacteria</taxon>
        <taxon>Bacillati</taxon>
        <taxon>Actinomycetota</taxon>
        <taxon>Actinomycetes</taxon>
        <taxon>Streptosporangiales</taxon>
        <taxon>Streptosporangiaceae</taxon>
        <taxon>Acrocarpospora</taxon>
    </lineage>
</organism>
<dbReference type="Pfam" id="PF25390">
    <property type="entry name" value="WD40_RLD"/>
    <property type="match status" value="1"/>
</dbReference>
<dbReference type="PANTHER" id="PTHR45982">
    <property type="entry name" value="REGULATOR OF CHROMOSOME CONDENSATION"/>
    <property type="match status" value="1"/>
</dbReference>
<evidence type="ECO:0000256" key="3">
    <source>
        <dbReference type="SAM" id="MobiDB-lite"/>
    </source>
</evidence>
<keyword evidence="4" id="KW-0812">Transmembrane</keyword>
<dbReference type="AlphaFoldDB" id="A0A5M3WRB6"/>
<keyword evidence="4" id="KW-1133">Transmembrane helix</keyword>
<dbReference type="InterPro" id="IPR009091">
    <property type="entry name" value="RCC1/BLIP-II"/>
</dbReference>
<keyword evidence="7" id="KW-1185">Reference proteome</keyword>
<keyword evidence="1" id="KW-0344">Guanine-nucleotide releasing factor</keyword>
<dbReference type="PRINTS" id="PR00633">
    <property type="entry name" value="RCCNDNSATION"/>
</dbReference>
<evidence type="ECO:0000259" key="5">
    <source>
        <dbReference type="Pfam" id="PF25390"/>
    </source>
</evidence>
<dbReference type="PROSITE" id="PS50012">
    <property type="entry name" value="RCC1_3"/>
    <property type="match status" value="7"/>
</dbReference>
<dbReference type="PANTHER" id="PTHR45982:SF1">
    <property type="entry name" value="REGULATOR OF CHROMOSOME CONDENSATION"/>
    <property type="match status" value="1"/>
</dbReference>
<dbReference type="SUPFAM" id="SSF50985">
    <property type="entry name" value="RCC1/BLIP-II"/>
    <property type="match status" value="1"/>
</dbReference>
<protein>
    <recommendedName>
        <fullName evidence="5">RCC1-like domain-containing protein</fullName>
    </recommendedName>
</protein>
<keyword evidence="2" id="KW-0677">Repeat</keyword>
<reference evidence="6 7" key="1">
    <citation type="submission" date="2019-10" db="EMBL/GenBank/DDBJ databases">
        <title>Whole genome shotgun sequence of Acrocarpospora macrocephala NBRC 16266.</title>
        <authorList>
            <person name="Ichikawa N."/>
            <person name="Kimura A."/>
            <person name="Kitahashi Y."/>
            <person name="Komaki H."/>
            <person name="Oguchi A."/>
        </authorList>
    </citation>
    <scope>NUCLEOTIDE SEQUENCE [LARGE SCALE GENOMIC DNA]</scope>
    <source>
        <strain evidence="6 7">NBRC 16266</strain>
    </source>
</reference>
<dbReference type="EMBL" id="BLAE01000017">
    <property type="protein sequence ID" value="GES09831.1"/>
    <property type="molecule type" value="Genomic_DNA"/>
</dbReference>
<proteinExistence type="predicted"/>
<evidence type="ECO:0000256" key="2">
    <source>
        <dbReference type="ARBA" id="ARBA00022737"/>
    </source>
</evidence>
<dbReference type="InterPro" id="IPR000408">
    <property type="entry name" value="Reg_chr_condens"/>
</dbReference>
<evidence type="ECO:0000313" key="7">
    <source>
        <dbReference type="Proteomes" id="UP000331127"/>
    </source>
</evidence>
<feature type="region of interest" description="Disordered" evidence="3">
    <location>
        <begin position="1"/>
        <end position="20"/>
    </location>
</feature>
<evidence type="ECO:0000256" key="4">
    <source>
        <dbReference type="SAM" id="Phobius"/>
    </source>
</evidence>
<gene>
    <name evidence="6" type="ORF">Amac_034270</name>
</gene>
<feature type="transmembrane region" description="Helical" evidence="4">
    <location>
        <begin position="21"/>
        <end position="42"/>
    </location>
</feature>
<accession>A0A5M3WRB6</accession>
<feature type="domain" description="RCC1-like" evidence="5">
    <location>
        <begin position="55"/>
        <end position="389"/>
    </location>
</feature>
<keyword evidence="4" id="KW-0472">Membrane</keyword>
<sequence>MSRHQSSVSAPAKQHGTGRRTRAAGMVFLMAATVIMSTAAGAPKPNAPGGWTHAAAWGFGASGQLGDGGTVNRMTPVGVRDPGLGFVEVASGGNHSAAIAADGTVWTWGGGSVVPVQVPGLTGVTRIAAGRDHTLAVRSDGTVWAWGANEEGQLGDGTQEARDTPVQVPGLEAIVEVAAGTSHSLAVRSDGRAFAWGWNQFGQLGDVSEVTRLSPVPVHLHGGHGTTIKVVKVAAGMAHSMALTSGGSIYTWGQNGSGQLGDGTSENRNVPGYVYGGSGTATAADIAAGENHSIAALANGTVLTWGDNFGGQLGDGTTTARNVPGPVPGLTGVTQVTAGFWFSAARRGDGTVRSWGLNYLGQLGDGTTTNRLTPVPVPGLTGVTEIDAGLRPAFGTSSHTLVVRPVPPPGFRLEVERDAIDLPAGGSVTLNVTVVPVNGSHQVVSLGTAPPSSALALPAGVTATFGSGSIPVGETVNVTFTADPQTMPSHGESSTVALIGTASLPASTATTTLDILITDPVS</sequence>
<dbReference type="Proteomes" id="UP000331127">
    <property type="component" value="Unassembled WGS sequence"/>
</dbReference>
<comment type="caution">
    <text evidence="6">The sequence shown here is derived from an EMBL/GenBank/DDBJ whole genome shotgun (WGS) entry which is preliminary data.</text>
</comment>
<dbReference type="Gene3D" id="2.130.10.30">
    <property type="entry name" value="Regulator of chromosome condensation 1/beta-lactamase-inhibitor protein II"/>
    <property type="match status" value="2"/>
</dbReference>
<evidence type="ECO:0000256" key="1">
    <source>
        <dbReference type="ARBA" id="ARBA00022658"/>
    </source>
</evidence>
<dbReference type="GO" id="GO:0005085">
    <property type="term" value="F:guanyl-nucleotide exchange factor activity"/>
    <property type="evidence" value="ECO:0007669"/>
    <property type="project" value="TreeGrafter"/>
</dbReference>
<dbReference type="InterPro" id="IPR058923">
    <property type="entry name" value="RCC1-like_dom"/>
</dbReference>
<dbReference type="PROSITE" id="PS00626">
    <property type="entry name" value="RCC1_2"/>
    <property type="match status" value="3"/>
</dbReference>
<dbReference type="GO" id="GO:0005737">
    <property type="term" value="C:cytoplasm"/>
    <property type="evidence" value="ECO:0007669"/>
    <property type="project" value="TreeGrafter"/>
</dbReference>
<evidence type="ECO:0000313" key="6">
    <source>
        <dbReference type="EMBL" id="GES09831.1"/>
    </source>
</evidence>
<dbReference type="InterPro" id="IPR051553">
    <property type="entry name" value="Ran_GTPase-activating"/>
</dbReference>